<dbReference type="AlphaFoldDB" id="A0A382CWL2"/>
<gene>
    <name evidence="1" type="ORF">METZ01_LOCUS183309</name>
</gene>
<evidence type="ECO:0000313" key="1">
    <source>
        <dbReference type="EMBL" id="SVB30455.1"/>
    </source>
</evidence>
<proteinExistence type="predicted"/>
<sequence>MKNCDIIFFVFSMMLAPELFASPPESFYQNQWCNQNNGKVESRTTQT</sequence>
<protein>
    <submittedName>
        <fullName evidence="1">Uncharacterized protein</fullName>
    </submittedName>
</protein>
<reference evidence="1" key="1">
    <citation type="submission" date="2018-05" db="EMBL/GenBank/DDBJ databases">
        <authorList>
            <person name="Lanie J.A."/>
            <person name="Ng W.-L."/>
            <person name="Kazmierczak K.M."/>
            <person name="Andrzejewski T.M."/>
            <person name="Davidsen T.M."/>
            <person name="Wayne K.J."/>
            <person name="Tettelin H."/>
            <person name="Glass J.I."/>
            <person name="Rusch D."/>
            <person name="Podicherti R."/>
            <person name="Tsui H.-C.T."/>
            <person name="Winkler M.E."/>
        </authorList>
    </citation>
    <scope>NUCLEOTIDE SEQUENCE</scope>
</reference>
<accession>A0A382CWL2</accession>
<dbReference type="EMBL" id="UINC01036456">
    <property type="protein sequence ID" value="SVB30455.1"/>
    <property type="molecule type" value="Genomic_DNA"/>
</dbReference>
<organism evidence="1">
    <name type="scientific">marine metagenome</name>
    <dbReference type="NCBI Taxonomy" id="408172"/>
    <lineage>
        <taxon>unclassified sequences</taxon>
        <taxon>metagenomes</taxon>
        <taxon>ecological metagenomes</taxon>
    </lineage>
</organism>
<name>A0A382CWL2_9ZZZZ</name>